<proteinExistence type="predicted"/>
<feature type="transmembrane region" description="Helical" evidence="1">
    <location>
        <begin position="56"/>
        <end position="82"/>
    </location>
</feature>
<dbReference type="InterPro" id="IPR005182">
    <property type="entry name" value="YdbS-like_PH"/>
</dbReference>
<dbReference type="Pfam" id="PF03703">
    <property type="entry name" value="bPH_2"/>
    <property type="match status" value="1"/>
</dbReference>
<evidence type="ECO:0000256" key="1">
    <source>
        <dbReference type="SAM" id="Phobius"/>
    </source>
</evidence>
<dbReference type="PANTHER" id="PTHR37938:SF1">
    <property type="entry name" value="BLL0215 PROTEIN"/>
    <property type="match status" value="1"/>
</dbReference>
<accession>A0A6J4LW52</accession>
<organism evidence="3">
    <name type="scientific">uncultured Nocardioidaceae bacterium</name>
    <dbReference type="NCBI Taxonomy" id="253824"/>
    <lineage>
        <taxon>Bacteria</taxon>
        <taxon>Bacillati</taxon>
        <taxon>Actinomycetota</taxon>
        <taxon>Actinomycetes</taxon>
        <taxon>Propionibacteriales</taxon>
        <taxon>Nocardioidaceae</taxon>
        <taxon>environmental samples</taxon>
    </lineage>
</organism>
<dbReference type="PANTHER" id="PTHR37938">
    <property type="entry name" value="BLL0215 PROTEIN"/>
    <property type="match status" value="1"/>
</dbReference>
<dbReference type="AlphaFoldDB" id="A0A6J4LW52"/>
<keyword evidence="1" id="KW-0812">Transmembrane</keyword>
<gene>
    <name evidence="3" type="ORF">AVDCRST_MAG36-1486</name>
</gene>
<name>A0A6J4LW52_9ACTN</name>
<evidence type="ECO:0000313" key="3">
    <source>
        <dbReference type="EMBL" id="CAA9342947.1"/>
    </source>
</evidence>
<sequence length="189" mass="20152">MGFPGRLLNDGEYVVVTTRAHGRALGGPVLVLLGTTFLATFAAGRAGRELTGPARTAALGLVAVLAVLLLLRLVVVPFLRWLTTTYTFTDRRFVARSGVLAREGRTVPLDRVTGIEVEMGLVDRLLGCGTLVVSDGAGEDGRFELHGVPHVEDVQTCVADQVHRLRHGVLVGHDVGEGGTGDLRLDHRS</sequence>
<reference evidence="3" key="1">
    <citation type="submission" date="2020-02" db="EMBL/GenBank/DDBJ databases">
        <authorList>
            <person name="Meier V. D."/>
        </authorList>
    </citation>
    <scope>NUCLEOTIDE SEQUENCE</scope>
    <source>
        <strain evidence="3">AVDCRST_MAG36</strain>
    </source>
</reference>
<evidence type="ECO:0000259" key="2">
    <source>
        <dbReference type="Pfam" id="PF03703"/>
    </source>
</evidence>
<dbReference type="EMBL" id="CADCUH010000093">
    <property type="protein sequence ID" value="CAA9342947.1"/>
    <property type="molecule type" value="Genomic_DNA"/>
</dbReference>
<feature type="domain" description="YdbS-like PH" evidence="2">
    <location>
        <begin position="81"/>
        <end position="155"/>
    </location>
</feature>
<feature type="transmembrane region" description="Helical" evidence="1">
    <location>
        <begin position="25"/>
        <end position="44"/>
    </location>
</feature>
<protein>
    <recommendedName>
        <fullName evidence="2">YdbS-like PH domain-containing protein</fullName>
    </recommendedName>
</protein>
<keyword evidence="1" id="KW-0472">Membrane</keyword>
<keyword evidence="1" id="KW-1133">Transmembrane helix</keyword>